<gene>
    <name evidence="4" type="ORF">PF001_g28600</name>
    <name evidence="3" type="ORF">PF004_g27357</name>
    <name evidence="1" type="ORF">PF006_g29904</name>
    <name evidence="2" type="ORF">PF007_g23904</name>
</gene>
<evidence type="ECO:0000313" key="1">
    <source>
        <dbReference type="EMBL" id="KAE9067864.1"/>
    </source>
</evidence>
<proteinExistence type="predicted"/>
<evidence type="ECO:0000313" key="3">
    <source>
        <dbReference type="EMBL" id="KAE9172136.1"/>
    </source>
</evidence>
<dbReference type="Proteomes" id="UP000441208">
    <property type="component" value="Unassembled WGS sequence"/>
</dbReference>
<dbReference type="Proteomes" id="UP000437068">
    <property type="component" value="Unassembled WGS sequence"/>
</dbReference>
<dbReference type="AlphaFoldDB" id="A0A6A3QLK3"/>
<dbReference type="EMBL" id="QXGA01005297">
    <property type="protein sequence ID" value="KAE9067864.1"/>
    <property type="molecule type" value="Genomic_DNA"/>
</dbReference>
<sequence length="100" mass="10881">MSMACVQKLSVSSSVVTRRRQKRGFTTNGNFHCADSGVARNFCIDSAAPMLLSSRQVSVSDDVEATISEKTCMNRYPRGCGLRNGTVYSLQSAARLLKEA</sequence>
<dbReference type="Proteomes" id="UP000440732">
    <property type="component" value="Unassembled WGS sequence"/>
</dbReference>
<evidence type="ECO:0000313" key="7">
    <source>
        <dbReference type="Proteomes" id="UP000441208"/>
    </source>
</evidence>
<dbReference type="EMBL" id="QXGE01004353">
    <property type="protein sequence ID" value="KAE9270939.1"/>
    <property type="molecule type" value="Genomic_DNA"/>
</dbReference>
<evidence type="ECO:0000313" key="8">
    <source>
        <dbReference type="Proteomes" id="UP000476176"/>
    </source>
</evidence>
<accession>A0A6A3QLK3</accession>
<evidence type="ECO:0000313" key="6">
    <source>
        <dbReference type="Proteomes" id="UP000440732"/>
    </source>
</evidence>
<protein>
    <submittedName>
        <fullName evidence="2">Uncharacterized protein</fullName>
    </submittedName>
</protein>
<dbReference type="Proteomes" id="UP000476176">
    <property type="component" value="Unassembled WGS sequence"/>
</dbReference>
<dbReference type="EMBL" id="QXFZ01002319">
    <property type="protein sequence ID" value="KAE9078337.1"/>
    <property type="molecule type" value="Genomic_DNA"/>
</dbReference>
<reference evidence="5 6" key="1">
    <citation type="submission" date="2018-08" db="EMBL/GenBank/DDBJ databases">
        <title>Genomic investigation of the strawberry pathogen Phytophthora fragariae indicates pathogenicity is determined by transcriptional variation in three key races.</title>
        <authorList>
            <person name="Adams T.M."/>
            <person name="Armitage A.D."/>
            <person name="Sobczyk M.K."/>
            <person name="Bates H.J."/>
            <person name="Dunwell J.M."/>
            <person name="Nellist C.F."/>
            <person name="Harrison R.J."/>
        </authorList>
    </citation>
    <scope>NUCLEOTIDE SEQUENCE [LARGE SCALE GENOMIC DNA]</scope>
    <source>
        <strain evidence="4 5">A4</strain>
        <strain evidence="3 8">BC-23</strain>
        <strain evidence="1 6">NOV-5</strain>
        <strain evidence="2 7">NOV-71</strain>
    </source>
</reference>
<name>A0A6A3QLK3_9STRA</name>
<comment type="caution">
    <text evidence="2">The sequence shown here is derived from an EMBL/GenBank/DDBJ whole genome shotgun (WGS) entry which is preliminary data.</text>
</comment>
<evidence type="ECO:0000313" key="4">
    <source>
        <dbReference type="EMBL" id="KAE9270939.1"/>
    </source>
</evidence>
<organism evidence="2 7">
    <name type="scientific">Phytophthora fragariae</name>
    <dbReference type="NCBI Taxonomy" id="53985"/>
    <lineage>
        <taxon>Eukaryota</taxon>
        <taxon>Sar</taxon>
        <taxon>Stramenopiles</taxon>
        <taxon>Oomycota</taxon>
        <taxon>Peronosporomycetes</taxon>
        <taxon>Peronosporales</taxon>
        <taxon>Peronosporaceae</taxon>
        <taxon>Phytophthora</taxon>
    </lineage>
</organism>
<dbReference type="EMBL" id="QXGC01003945">
    <property type="protein sequence ID" value="KAE9172136.1"/>
    <property type="molecule type" value="Genomic_DNA"/>
</dbReference>
<evidence type="ECO:0000313" key="5">
    <source>
        <dbReference type="Proteomes" id="UP000437068"/>
    </source>
</evidence>
<evidence type="ECO:0000313" key="2">
    <source>
        <dbReference type="EMBL" id="KAE9078337.1"/>
    </source>
</evidence>